<dbReference type="Pfam" id="PF07501">
    <property type="entry name" value="G5"/>
    <property type="match status" value="1"/>
</dbReference>
<dbReference type="Gene3D" id="2.20.230.10">
    <property type="entry name" value="Resuscitation-promoting factor rpfb"/>
    <property type="match status" value="1"/>
</dbReference>
<evidence type="ECO:0000256" key="2">
    <source>
        <dbReference type="SAM" id="SignalP"/>
    </source>
</evidence>
<dbReference type="HOGENOM" id="CLU_075501_0_0_9"/>
<dbReference type="RefSeq" id="WP_015759343.1">
    <property type="nucleotide sequence ID" value="NC_013216.1"/>
</dbReference>
<dbReference type="PANTHER" id="PTHR35788:SF1">
    <property type="entry name" value="EXPORTED PROTEIN"/>
    <property type="match status" value="1"/>
</dbReference>
<keyword evidence="1 2" id="KW-0732">Signal</keyword>
<evidence type="ECO:0000313" key="5">
    <source>
        <dbReference type="Proteomes" id="UP000002217"/>
    </source>
</evidence>
<dbReference type="SMART" id="SM01208">
    <property type="entry name" value="G5"/>
    <property type="match status" value="1"/>
</dbReference>
<dbReference type="Proteomes" id="UP000002217">
    <property type="component" value="Chromosome"/>
</dbReference>
<protein>
    <submittedName>
        <fullName evidence="4">VanW family protein</fullName>
    </submittedName>
</protein>
<dbReference type="eggNOG" id="COG2720">
    <property type="taxonomic scope" value="Bacteria"/>
</dbReference>
<dbReference type="PANTHER" id="PTHR35788">
    <property type="entry name" value="EXPORTED PROTEIN-RELATED"/>
    <property type="match status" value="1"/>
</dbReference>
<sequence length="337" mass="37135">MKKCKLLFFLLICLACLISSGILQITRTSRGINPGTTKFPGLFPVAETAQVKKTNEDAAKKPSTQEEEDFFEGFEGMDKAYDGPLPWLENSSFQESVKKYQTPVLMAAYRASLPDPIMAEGYNIGLAAQQLAGTVVQAEEVFSQNHTLGPYIESKGYKAGPTYSGNQLITTVGGGVCKIASMLYNVVTFCDLKVISRSPHSMTVPYVPPGQDATVYYGCRDFSFFNDSGRPILIWAQKEGDTLYMAFYGQKRAPAVVWHHKIISHNKMWTERRYNSSLPPGQENIVNPGQNGLTVKSWVTIIGAGGEITEKSKGISYYKPSPRVIEYGPPSAHEDDG</sequence>
<name>C8VY39_DESAS</name>
<dbReference type="InterPro" id="IPR052913">
    <property type="entry name" value="Glycopeptide_resist_protein"/>
</dbReference>
<dbReference type="InterPro" id="IPR011098">
    <property type="entry name" value="G5_dom"/>
</dbReference>
<keyword evidence="5" id="KW-1185">Reference proteome</keyword>
<dbReference type="AlphaFoldDB" id="C8VY39"/>
<gene>
    <name evidence="4" type="ordered locus">Dtox_3975</name>
</gene>
<evidence type="ECO:0000259" key="3">
    <source>
        <dbReference type="SMART" id="SM01208"/>
    </source>
</evidence>
<dbReference type="Pfam" id="PF04294">
    <property type="entry name" value="VanW"/>
    <property type="match status" value="1"/>
</dbReference>
<dbReference type="OrthoDB" id="9797191at2"/>
<evidence type="ECO:0000313" key="4">
    <source>
        <dbReference type="EMBL" id="ACV64668.1"/>
    </source>
</evidence>
<organism evidence="4 5">
    <name type="scientific">Desulfofarcimen acetoxidans (strain ATCC 49208 / DSM 771 / KCTC 5769 / VKM B-1644 / 5575)</name>
    <name type="common">Desulfotomaculum acetoxidans</name>
    <dbReference type="NCBI Taxonomy" id="485916"/>
    <lineage>
        <taxon>Bacteria</taxon>
        <taxon>Bacillati</taxon>
        <taxon>Bacillota</taxon>
        <taxon>Clostridia</taxon>
        <taxon>Eubacteriales</taxon>
        <taxon>Peptococcaceae</taxon>
        <taxon>Desulfofarcimen</taxon>
    </lineage>
</organism>
<dbReference type="KEGG" id="dae:Dtox_3975"/>
<feature type="signal peptide" evidence="2">
    <location>
        <begin position="1"/>
        <end position="25"/>
    </location>
</feature>
<accession>C8VY39</accession>
<dbReference type="InterPro" id="IPR007391">
    <property type="entry name" value="Vancomycin_resist_VanW"/>
</dbReference>
<proteinExistence type="predicted"/>
<dbReference type="EMBL" id="CP001720">
    <property type="protein sequence ID" value="ACV64668.1"/>
    <property type="molecule type" value="Genomic_DNA"/>
</dbReference>
<feature type="domain" description="G5" evidence="3">
    <location>
        <begin position="257"/>
        <end position="331"/>
    </location>
</feature>
<reference evidence="4 5" key="1">
    <citation type="journal article" date="2009" name="Stand. Genomic Sci.">
        <title>Complete genome sequence of Desulfotomaculum acetoxidans type strain (5575).</title>
        <authorList>
            <person name="Spring S."/>
            <person name="Lapidus A."/>
            <person name="Schroder M."/>
            <person name="Gleim D."/>
            <person name="Sims D."/>
            <person name="Meincke L."/>
            <person name="Glavina Del Rio T."/>
            <person name="Tice H."/>
            <person name="Copeland A."/>
            <person name="Cheng J.F."/>
            <person name="Lucas S."/>
            <person name="Chen F."/>
            <person name="Nolan M."/>
            <person name="Bruce D."/>
            <person name="Goodwin L."/>
            <person name="Pitluck S."/>
            <person name="Ivanova N."/>
            <person name="Mavromatis K."/>
            <person name="Mikhailova N."/>
            <person name="Pati A."/>
            <person name="Chen A."/>
            <person name="Palaniappan K."/>
            <person name="Land M."/>
            <person name="Hauser L."/>
            <person name="Chang Y.J."/>
            <person name="Jeffries C.D."/>
            <person name="Chain P."/>
            <person name="Saunders E."/>
            <person name="Brettin T."/>
            <person name="Detter J.C."/>
            <person name="Goker M."/>
            <person name="Bristow J."/>
            <person name="Eisen J.A."/>
            <person name="Markowitz V."/>
            <person name="Hugenholtz P."/>
            <person name="Kyrpides N.C."/>
            <person name="Klenk H.P."/>
            <person name="Han C."/>
        </authorList>
    </citation>
    <scope>NUCLEOTIDE SEQUENCE [LARGE SCALE GENOMIC DNA]</scope>
    <source>
        <strain evidence="5">ATCC 49208 / DSM 771 / VKM B-1644</strain>
    </source>
</reference>
<evidence type="ECO:0000256" key="1">
    <source>
        <dbReference type="ARBA" id="ARBA00022729"/>
    </source>
</evidence>
<feature type="chain" id="PRO_5039460282" evidence="2">
    <location>
        <begin position="26"/>
        <end position="337"/>
    </location>
</feature>